<dbReference type="Pfam" id="PF00076">
    <property type="entry name" value="RRM_1"/>
    <property type="match status" value="2"/>
</dbReference>
<evidence type="ECO:0000256" key="3">
    <source>
        <dbReference type="SAM" id="MobiDB-lite"/>
    </source>
</evidence>
<evidence type="ECO:0000259" key="4">
    <source>
        <dbReference type="PROSITE" id="PS50102"/>
    </source>
</evidence>
<dbReference type="FunFam" id="3.30.70.330:FF:000988">
    <property type="entry name" value="Developmentally regulated RNA-binding protein"/>
    <property type="match status" value="1"/>
</dbReference>
<protein>
    <submittedName>
        <fullName evidence="5">RNA binding motif protein 45</fullName>
    </submittedName>
</protein>
<dbReference type="CDD" id="cd12369">
    <property type="entry name" value="RRM4_RBM45"/>
    <property type="match status" value="1"/>
</dbReference>
<sequence length="430" mass="46439">MLSPRRKGHCGRSPPAPEKSQRSPATREPAMEEGSGFRLSAECLDEPPNSRVFVVLGKDTGEAVIRERFAPFGDIQNIWLLRDKRTNESRGIAFIKFARSSQACRAMEEMHGRSLVPDTKPIKVPPPGRAGPFLPASRAGRGASDRGPAGGSPALFQHGGKPLGGAGGGGGPPGAALADWQRAAAGRAGPAPAPRDFKNFVSSMTNVQFNHIALYECSLFLGLTHIVLKLCTVFVGYAVIQYSTAASAIYAKYKLHGFEYPPGNRLTVIFLEDGSDSSDLIRKMATQLVTAHVSSVLRNNSAVVQQYRTPSQAFGGTSGSQLLQPQTDAILPPHKKKVPPDTSVKERLFILFHPHPLPVNVLEDVFCRFGHLIKVYLVAGKNVGYAKFADRASASDAITALHGKIVNGVRLKVRLADSPTEESNKRQRTY</sequence>
<reference evidence="5" key="2">
    <citation type="submission" date="2025-09" db="UniProtKB">
        <authorList>
            <consortium name="Ensembl"/>
        </authorList>
    </citation>
    <scope>IDENTIFICATION</scope>
</reference>
<dbReference type="Gene3D" id="3.30.70.330">
    <property type="match status" value="2"/>
</dbReference>
<dbReference type="InterPro" id="IPR034208">
    <property type="entry name" value="RBM45_RRM4"/>
</dbReference>
<dbReference type="InterPro" id="IPR035979">
    <property type="entry name" value="RBD_domain_sf"/>
</dbReference>
<dbReference type="Proteomes" id="UP000694551">
    <property type="component" value="Unplaced"/>
</dbReference>
<dbReference type="SUPFAM" id="SSF54928">
    <property type="entry name" value="RNA-binding domain, RBD"/>
    <property type="match status" value="3"/>
</dbReference>
<feature type="compositionally biased region" description="Gly residues" evidence="3">
    <location>
        <begin position="161"/>
        <end position="173"/>
    </location>
</feature>
<feature type="compositionally biased region" description="Basic residues" evidence="3">
    <location>
        <begin position="1"/>
        <end position="10"/>
    </location>
</feature>
<keyword evidence="1 2" id="KW-0694">RNA-binding</keyword>
<dbReference type="AlphaFoldDB" id="A0A8D0FLL3"/>
<dbReference type="InterPro" id="IPR052462">
    <property type="entry name" value="SLIRP/GR-RBP-like"/>
</dbReference>
<dbReference type="SMART" id="SM00360">
    <property type="entry name" value="RRM"/>
    <property type="match status" value="2"/>
</dbReference>
<proteinExistence type="predicted"/>
<feature type="domain" description="RRM" evidence="4">
    <location>
        <begin position="346"/>
        <end position="418"/>
    </location>
</feature>
<feature type="domain" description="RRM" evidence="4">
    <location>
        <begin position="50"/>
        <end position="129"/>
    </location>
</feature>
<dbReference type="InterPro" id="IPR034203">
    <property type="entry name" value="RBM45_RRM1"/>
</dbReference>
<organism evidence="5 6">
    <name type="scientific">Strix occidentalis caurina</name>
    <name type="common">northern spotted owl</name>
    <dbReference type="NCBI Taxonomy" id="311401"/>
    <lineage>
        <taxon>Eukaryota</taxon>
        <taxon>Metazoa</taxon>
        <taxon>Chordata</taxon>
        <taxon>Craniata</taxon>
        <taxon>Vertebrata</taxon>
        <taxon>Euteleostomi</taxon>
        <taxon>Archelosauria</taxon>
        <taxon>Archosauria</taxon>
        <taxon>Dinosauria</taxon>
        <taxon>Saurischia</taxon>
        <taxon>Theropoda</taxon>
        <taxon>Coelurosauria</taxon>
        <taxon>Aves</taxon>
        <taxon>Neognathae</taxon>
        <taxon>Neoaves</taxon>
        <taxon>Telluraves</taxon>
        <taxon>Strigiformes</taxon>
        <taxon>Strigidae</taxon>
        <taxon>Strix</taxon>
    </lineage>
</organism>
<evidence type="ECO:0000256" key="2">
    <source>
        <dbReference type="PROSITE-ProRule" id="PRU00176"/>
    </source>
</evidence>
<dbReference type="Ensembl" id="ENSSOCT00000017304.1">
    <property type="protein sequence ID" value="ENSSOCP00000016870.1"/>
    <property type="gene ID" value="ENSSOCG00000012686.1"/>
</dbReference>
<accession>A0A8D0FLL3</accession>
<dbReference type="CDD" id="cd12366">
    <property type="entry name" value="RRM1_RBM45"/>
    <property type="match status" value="1"/>
</dbReference>
<evidence type="ECO:0000313" key="6">
    <source>
        <dbReference type="Proteomes" id="UP000694551"/>
    </source>
</evidence>
<dbReference type="InterPro" id="IPR000504">
    <property type="entry name" value="RRM_dom"/>
</dbReference>
<dbReference type="InterPro" id="IPR012677">
    <property type="entry name" value="Nucleotide-bd_a/b_plait_sf"/>
</dbReference>
<dbReference type="GO" id="GO:0003723">
    <property type="term" value="F:RNA binding"/>
    <property type="evidence" value="ECO:0007669"/>
    <property type="project" value="UniProtKB-UniRule"/>
</dbReference>
<feature type="region of interest" description="Disordered" evidence="3">
    <location>
        <begin position="116"/>
        <end position="173"/>
    </location>
</feature>
<reference evidence="5" key="1">
    <citation type="submission" date="2025-08" db="UniProtKB">
        <authorList>
            <consortium name="Ensembl"/>
        </authorList>
    </citation>
    <scope>IDENTIFICATION</scope>
</reference>
<dbReference type="PANTHER" id="PTHR48027">
    <property type="entry name" value="HETEROGENEOUS NUCLEAR RIBONUCLEOPROTEIN 87F-RELATED"/>
    <property type="match status" value="1"/>
</dbReference>
<name>A0A8D0FLL3_STROC</name>
<dbReference type="PROSITE" id="PS50102">
    <property type="entry name" value="RRM"/>
    <property type="match status" value="2"/>
</dbReference>
<evidence type="ECO:0000313" key="5">
    <source>
        <dbReference type="Ensembl" id="ENSSOCP00000016870.1"/>
    </source>
</evidence>
<feature type="region of interest" description="Disordered" evidence="3">
    <location>
        <begin position="1"/>
        <end position="41"/>
    </location>
</feature>
<evidence type="ECO:0000256" key="1">
    <source>
        <dbReference type="ARBA" id="ARBA00022884"/>
    </source>
</evidence>
<keyword evidence="6" id="KW-1185">Reference proteome</keyword>